<dbReference type="PANTHER" id="PTHR23320:SF165">
    <property type="entry name" value="MARVEL DOMAIN-CONTAINING PROTEIN"/>
    <property type="match status" value="1"/>
</dbReference>
<organism evidence="2 3">
    <name type="scientific">Holothuria leucospilota</name>
    <name type="common">Black long sea cucumber</name>
    <name type="synonym">Mertensiothuria leucospilota</name>
    <dbReference type="NCBI Taxonomy" id="206669"/>
    <lineage>
        <taxon>Eukaryota</taxon>
        <taxon>Metazoa</taxon>
        <taxon>Echinodermata</taxon>
        <taxon>Eleutherozoa</taxon>
        <taxon>Echinozoa</taxon>
        <taxon>Holothuroidea</taxon>
        <taxon>Aspidochirotacea</taxon>
        <taxon>Aspidochirotida</taxon>
        <taxon>Holothuriidae</taxon>
        <taxon>Holothuria</taxon>
    </lineage>
</organism>
<dbReference type="OrthoDB" id="5970442at2759"/>
<feature type="transmembrane region" description="Helical" evidence="1">
    <location>
        <begin position="95"/>
        <end position="116"/>
    </location>
</feature>
<dbReference type="AlphaFoldDB" id="A0A9Q0YLM6"/>
<reference evidence="2" key="1">
    <citation type="submission" date="2021-10" db="EMBL/GenBank/DDBJ databases">
        <title>Tropical sea cucumber genome reveals ecological adaptation and Cuvierian tubules defense mechanism.</title>
        <authorList>
            <person name="Chen T."/>
        </authorList>
    </citation>
    <scope>NUCLEOTIDE SEQUENCE</scope>
    <source>
        <strain evidence="2">Nanhai2018</strain>
        <tissue evidence="2">Muscle</tissue>
    </source>
</reference>
<feature type="transmembrane region" description="Helical" evidence="1">
    <location>
        <begin position="136"/>
        <end position="157"/>
    </location>
</feature>
<evidence type="ECO:0000313" key="2">
    <source>
        <dbReference type="EMBL" id="KAJ8023595.1"/>
    </source>
</evidence>
<dbReference type="InterPro" id="IPR030417">
    <property type="entry name" value="MS4A"/>
</dbReference>
<comment type="caution">
    <text evidence="2">The sequence shown here is derived from an EMBL/GenBank/DDBJ whole genome shotgun (WGS) entry which is preliminary data.</text>
</comment>
<proteinExistence type="predicted"/>
<dbReference type="Proteomes" id="UP001152320">
    <property type="component" value="Chromosome 19"/>
</dbReference>
<gene>
    <name evidence="2" type="ORF">HOLleu_36079</name>
</gene>
<sequence length="217" mass="23335">MYPPNQQHPQVVTGAIGNQNRPNQKLWGGNVRRIMGILQIVFGVIELVIGIVVIFVPNNYYYVQDYVGYGIWTGVFAIVTGFLGVFSLMTKCMVIAYMVTSIITAVLSAGCCLYAIDGAIVGAKHSYYAQGANMALYIILCIIVFAQMVISIIGASFTCNAVCSTTGQPQQVVYLSPQPVPQQCVPPPQYTVNAPQSGIAYNTTAPTAHGAFVSPKI</sequence>
<dbReference type="EMBL" id="JAIZAY010000019">
    <property type="protein sequence ID" value="KAJ8023595.1"/>
    <property type="molecule type" value="Genomic_DNA"/>
</dbReference>
<name>A0A9Q0YLM6_HOLLE</name>
<feature type="transmembrane region" description="Helical" evidence="1">
    <location>
        <begin position="34"/>
        <end position="57"/>
    </location>
</feature>
<evidence type="ECO:0000256" key="1">
    <source>
        <dbReference type="SAM" id="Phobius"/>
    </source>
</evidence>
<evidence type="ECO:0000313" key="3">
    <source>
        <dbReference type="Proteomes" id="UP001152320"/>
    </source>
</evidence>
<dbReference type="GO" id="GO:0016020">
    <property type="term" value="C:membrane"/>
    <property type="evidence" value="ECO:0007669"/>
    <property type="project" value="UniProtKB-SubCell"/>
</dbReference>
<dbReference type="PANTHER" id="PTHR23320">
    <property type="entry name" value="MEMBRANE-SPANNING 4-DOMAINS SUBFAMILY A MS4A -RELATED"/>
    <property type="match status" value="1"/>
</dbReference>
<accession>A0A9Q0YLM6</accession>
<keyword evidence="1" id="KW-0812">Transmembrane</keyword>
<feature type="transmembrane region" description="Helical" evidence="1">
    <location>
        <begin position="69"/>
        <end position="88"/>
    </location>
</feature>
<keyword evidence="3" id="KW-1185">Reference proteome</keyword>
<keyword evidence="1" id="KW-0472">Membrane</keyword>
<protein>
    <submittedName>
        <fullName evidence="2">Membrane-spanning 4-domains subfamily A member 4D</fullName>
    </submittedName>
</protein>
<keyword evidence="1" id="KW-1133">Transmembrane helix</keyword>